<reference evidence="2" key="2">
    <citation type="submission" date="2012-06" db="EMBL/GenBank/DDBJ databases">
        <title>Annotation of the Genome Sequence of Fusarium oxysporum Fo47.</title>
        <authorList>
            <consortium name="The Broad Institute Genomics Platform"/>
            <person name="Ma L.-J."/>
            <person name="Corby-Kistler H."/>
            <person name="Broz K."/>
            <person name="Gale L.R."/>
            <person name="Jonkers W."/>
            <person name="O'Donnell K."/>
            <person name="Ploetz R."/>
            <person name="Steinberg C."/>
            <person name="Schwartz D.C."/>
            <person name="VanEtten H."/>
            <person name="Zhou S."/>
            <person name="Young S.K."/>
            <person name="Zeng Q."/>
            <person name="Gargeya S."/>
            <person name="Fitzgerald M."/>
            <person name="Abouelleil A."/>
            <person name="Alvarado L."/>
            <person name="Chapman S.B."/>
            <person name="Gainer-Dewar J."/>
            <person name="Goldberg J."/>
            <person name="Griggs A."/>
            <person name="Gujja S."/>
            <person name="Hansen M."/>
            <person name="Howarth C."/>
            <person name="Imamovic A."/>
            <person name="Ireland A."/>
            <person name="Larimer J."/>
            <person name="McCowan C."/>
            <person name="Murphy C."/>
            <person name="Pearson M."/>
            <person name="Poon T.W."/>
            <person name="Priest M."/>
            <person name="Roberts A."/>
            <person name="Saif S."/>
            <person name="Shea T."/>
            <person name="Sykes S."/>
            <person name="Wortman J."/>
            <person name="Nusbaum C."/>
            <person name="Birren B."/>
        </authorList>
    </citation>
    <scope>NUCLEOTIDE SEQUENCE</scope>
    <source>
        <strain evidence="2">Fo47</strain>
    </source>
</reference>
<dbReference type="HOGENOM" id="CLU_2277581_0_0_1"/>
<organism evidence="2">
    <name type="scientific">Fusarium oxysporum Fo47</name>
    <dbReference type="NCBI Taxonomy" id="660027"/>
    <lineage>
        <taxon>Eukaryota</taxon>
        <taxon>Fungi</taxon>
        <taxon>Dikarya</taxon>
        <taxon>Ascomycota</taxon>
        <taxon>Pezizomycotina</taxon>
        <taxon>Sordariomycetes</taxon>
        <taxon>Hypocreomycetidae</taxon>
        <taxon>Hypocreales</taxon>
        <taxon>Nectriaceae</taxon>
        <taxon>Fusarium</taxon>
        <taxon>Fusarium oxysporum species complex</taxon>
    </lineage>
</organism>
<dbReference type="Proteomes" id="UP000030766">
    <property type="component" value="Unassembled WGS sequence"/>
</dbReference>
<gene>
    <name evidence="2" type="ORF">FOZG_07911</name>
</gene>
<feature type="compositionally biased region" description="Polar residues" evidence="1">
    <location>
        <begin position="57"/>
        <end position="68"/>
    </location>
</feature>
<accession>W9KFN9</accession>
<protein>
    <submittedName>
        <fullName evidence="2">Uncharacterized protein</fullName>
    </submittedName>
</protein>
<name>W9KFN9_FUSOX</name>
<evidence type="ECO:0000313" key="2">
    <source>
        <dbReference type="EMBL" id="EWZ43186.1"/>
    </source>
</evidence>
<feature type="region of interest" description="Disordered" evidence="1">
    <location>
        <begin position="81"/>
        <end position="102"/>
    </location>
</feature>
<feature type="region of interest" description="Disordered" evidence="1">
    <location>
        <begin position="54"/>
        <end position="73"/>
    </location>
</feature>
<evidence type="ECO:0000256" key="1">
    <source>
        <dbReference type="SAM" id="MobiDB-lite"/>
    </source>
</evidence>
<sequence>MFPSWAVEARKHGVEAQRHPRVVTLNSVPHVNVIVNVIVIVIVKCQSHKARSIGLPQLSSPNRGTLGSNGLRRRQLHEVLKPQRASHQETKDRLKGLAVEWT</sequence>
<reference evidence="2" key="1">
    <citation type="submission" date="2011-06" db="EMBL/GenBank/DDBJ databases">
        <title>The Genome Sequence of Fusarium oxysporum Fo47.</title>
        <authorList>
            <consortium name="The Broad Institute Genome Sequencing Platform"/>
            <person name="Ma L.-J."/>
            <person name="Gale L.R."/>
            <person name="Schwartz D.C."/>
            <person name="Zhou S."/>
            <person name="Corby-Kistler H."/>
            <person name="Young S.K."/>
            <person name="Zeng Q."/>
            <person name="Gargeya S."/>
            <person name="Fitzgerald M."/>
            <person name="Haas B."/>
            <person name="Abouelleil A."/>
            <person name="Alvarado L."/>
            <person name="Arachchi H.M."/>
            <person name="Berlin A."/>
            <person name="Brown A."/>
            <person name="Chapman S.B."/>
            <person name="Chen Z."/>
            <person name="Dunbar C."/>
            <person name="Freedman E."/>
            <person name="Gearin G."/>
            <person name="Gellesch M."/>
            <person name="Goldberg J."/>
            <person name="Griggs A."/>
            <person name="Gujja S."/>
            <person name="Heiman D."/>
            <person name="Howarth C."/>
            <person name="Larson L."/>
            <person name="Lui A."/>
            <person name="MacDonald P.J.P."/>
            <person name="Mehta T."/>
            <person name="Montmayeur A."/>
            <person name="Murphy C."/>
            <person name="Neiman D."/>
            <person name="Pearson M."/>
            <person name="Priest M."/>
            <person name="Roberts A."/>
            <person name="Saif S."/>
            <person name="Shea T."/>
            <person name="Shenoy N."/>
            <person name="Sisk P."/>
            <person name="Stolte C."/>
            <person name="Sykes S."/>
            <person name="Wortman J."/>
            <person name="Nusbaum C."/>
            <person name="Birren B."/>
        </authorList>
    </citation>
    <scope>NUCLEOTIDE SEQUENCE [LARGE SCALE GENOMIC DNA]</scope>
    <source>
        <strain evidence="2">Fo47</strain>
    </source>
</reference>
<dbReference type="AlphaFoldDB" id="W9KFN9"/>
<feature type="compositionally biased region" description="Basic and acidic residues" evidence="1">
    <location>
        <begin position="81"/>
        <end position="95"/>
    </location>
</feature>
<proteinExistence type="predicted"/>
<dbReference type="VEuPathDB" id="FungiDB:FOZG_07911"/>
<dbReference type="EMBL" id="JH717899">
    <property type="protein sequence ID" value="EWZ43186.1"/>
    <property type="molecule type" value="Genomic_DNA"/>
</dbReference>